<feature type="region of interest" description="Disordered" evidence="1">
    <location>
        <begin position="121"/>
        <end position="142"/>
    </location>
</feature>
<name>A0A8H5TCQ1_FUSHE</name>
<evidence type="ECO:0000256" key="1">
    <source>
        <dbReference type="SAM" id="MobiDB-lite"/>
    </source>
</evidence>
<proteinExistence type="predicted"/>
<evidence type="ECO:0000313" key="3">
    <source>
        <dbReference type="Proteomes" id="UP000567885"/>
    </source>
</evidence>
<dbReference type="OrthoDB" id="5324651at2759"/>
<organism evidence="2 3">
    <name type="scientific">Fusarium heterosporum</name>
    <dbReference type="NCBI Taxonomy" id="42747"/>
    <lineage>
        <taxon>Eukaryota</taxon>
        <taxon>Fungi</taxon>
        <taxon>Dikarya</taxon>
        <taxon>Ascomycota</taxon>
        <taxon>Pezizomycotina</taxon>
        <taxon>Sordariomycetes</taxon>
        <taxon>Hypocreomycetidae</taxon>
        <taxon>Hypocreales</taxon>
        <taxon>Nectriaceae</taxon>
        <taxon>Fusarium</taxon>
        <taxon>Fusarium heterosporum species complex</taxon>
    </lineage>
</organism>
<dbReference type="EMBL" id="JAAGWQ010000103">
    <property type="protein sequence ID" value="KAF5667183.1"/>
    <property type="molecule type" value="Genomic_DNA"/>
</dbReference>
<reference evidence="2 3" key="1">
    <citation type="submission" date="2020-05" db="EMBL/GenBank/DDBJ databases">
        <title>Identification and distribution of gene clusters putatively required for synthesis of sphingolipid metabolism inhibitors in phylogenetically diverse species of the filamentous fungus Fusarium.</title>
        <authorList>
            <person name="Kim H.-S."/>
            <person name="Busman M."/>
            <person name="Brown D.W."/>
            <person name="Divon H."/>
            <person name="Uhlig S."/>
            <person name="Proctor R.H."/>
        </authorList>
    </citation>
    <scope>NUCLEOTIDE SEQUENCE [LARGE SCALE GENOMIC DNA]</scope>
    <source>
        <strain evidence="2 3">NRRL 20693</strain>
    </source>
</reference>
<comment type="caution">
    <text evidence="2">The sequence shown here is derived from an EMBL/GenBank/DDBJ whole genome shotgun (WGS) entry which is preliminary data.</text>
</comment>
<accession>A0A8H5TCQ1</accession>
<dbReference type="AlphaFoldDB" id="A0A8H5TCQ1"/>
<dbReference type="Proteomes" id="UP000567885">
    <property type="component" value="Unassembled WGS sequence"/>
</dbReference>
<gene>
    <name evidence="2" type="ORF">FHETE_5886</name>
</gene>
<keyword evidence="3" id="KW-1185">Reference proteome</keyword>
<protein>
    <submittedName>
        <fullName evidence="2">Uncharacterized protein</fullName>
    </submittedName>
</protein>
<feature type="region of interest" description="Disordered" evidence="1">
    <location>
        <begin position="1"/>
        <end position="38"/>
    </location>
</feature>
<sequence length="404" mass="44507">MTEFMSIPYPQYSEETEIAPDSVSERQTLEGEPANTSNALMTLLSKKDKKKLKKLKEREMAMAKWANFATIKTNGTADNDGLGISVIEAGPVTAEMGSTEGVSVDGVSFEEAHADRVSTNGIPAEESSAGHKEISPEGNDKKGSFVLEYETNTSVATEVVQSALTKPESSPKPLCLPFSAQHRLMVYFQHSLEAMCFAFGQRHMPEILQEQGWDCPEAVELQVWTKELRFADCFRDRGLEGAKRIILLSSVAKIRDYAVSRTRLDSEELEKILTAAREMVAIVGEEQDISTTEKLCEDVVDTNRWLEEEKDQLTNKLGTKLGMLAAARAKVDALEETTRAAFDRGLQKRQSAAHTKVLIAIEKAEADKLADVPDRSVAPSSLDWVNGLEASLMLGEESQTESLV</sequence>
<feature type="compositionally biased region" description="Basic and acidic residues" evidence="1">
    <location>
        <begin position="128"/>
        <end position="142"/>
    </location>
</feature>
<evidence type="ECO:0000313" key="2">
    <source>
        <dbReference type="EMBL" id="KAF5667183.1"/>
    </source>
</evidence>